<dbReference type="SUPFAM" id="SSF54518">
    <property type="entry name" value="Tubby C-terminal domain-like"/>
    <property type="match status" value="1"/>
</dbReference>
<dbReference type="InterPro" id="IPR038595">
    <property type="entry name" value="LOR_sf"/>
</dbReference>
<proteinExistence type="inferred from homology"/>
<organism evidence="3 4">
    <name type="scientific">Lactuca saligna</name>
    <name type="common">Willowleaf lettuce</name>
    <dbReference type="NCBI Taxonomy" id="75948"/>
    <lineage>
        <taxon>Eukaryota</taxon>
        <taxon>Viridiplantae</taxon>
        <taxon>Streptophyta</taxon>
        <taxon>Embryophyta</taxon>
        <taxon>Tracheophyta</taxon>
        <taxon>Spermatophyta</taxon>
        <taxon>Magnoliopsida</taxon>
        <taxon>eudicotyledons</taxon>
        <taxon>Gunneridae</taxon>
        <taxon>Pentapetalae</taxon>
        <taxon>asterids</taxon>
        <taxon>campanulids</taxon>
        <taxon>Asterales</taxon>
        <taxon>Asteraceae</taxon>
        <taxon>Cichorioideae</taxon>
        <taxon>Cichorieae</taxon>
        <taxon>Lactucinae</taxon>
        <taxon>Lactuca</taxon>
    </lineage>
</organism>
<dbReference type="InterPro" id="IPR007612">
    <property type="entry name" value="LOR"/>
</dbReference>
<comment type="similarity">
    <text evidence="1">Belongs to the LOR family.</text>
</comment>
<dbReference type="Proteomes" id="UP001177003">
    <property type="component" value="Chromosome 8"/>
</dbReference>
<dbReference type="EMBL" id="OX465084">
    <property type="protein sequence ID" value="CAI9298845.1"/>
    <property type="molecule type" value="Genomic_DNA"/>
</dbReference>
<dbReference type="InterPro" id="IPR025659">
    <property type="entry name" value="Tubby-like_C"/>
</dbReference>
<protein>
    <recommendedName>
        <fullName evidence="5">Tubby C-terminal domain-containing protein</fullName>
    </recommendedName>
</protein>
<sequence length="224" mass="25530">MTNGVAFKQSNYRKTKIKSHLPMDHSQGSYQPNSDGIPTDLFVSKKKKKPHKTITTSNAANLRFTDSSANLVFSVDPPPPSNTPTPFLKRLLADSSGNPLISIARNQKSTWQGFRKDGIEEKDLMFRVERTRNKLTKLEFQVFVNNGNPYKSDFKMRGSPFHRSCTIYKGDSIVAQTSLMYKLGIQNVVVPRNRFRVTIFPGYADNDFIVALIVIFFYGRKLWI</sequence>
<gene>
    <name evidence="3" type="ORF">LSALG_LOCUS37587</name>
</gene>
<reference evidence="3" key="1">
    <citation type="submission" date="2023-04" db="EMBL/GenBank/DDBJ databases">
        <authorList>
            <person name="Vijverberg K."/>
            <person name="Xiong W."/>
            <person name="Schranz E."/>
        </authorList>
    </citation>
    <scope>NUCLEOTIDE SEQUENCE</scope>
</reference>
<feature type="region of interest" description="Disordered" evidence="2">
    <location>
        <begin position="1"/>
        <end position="35"/>
    </location>
</feature>
<dbReference type="PANTHER" id="PTHR31087">
    <property type="match status" value="1"/>
</dbReference>
<name>A0AA35ZTY6_LACSI</name>
<feature type="compositionally biased region" description="Polar residues" evidence="2">
    <location>
        <begin position="1"/>
        <end position="10"/>
    </location>
</feature>
<feature type="compositionally biased region" description="Polar residues" evidence="2">
    <location>
        <begin position="26"/>
        <end position="35"/>
    </location>
</feature>
<dbReference type="AlphaFoldDB" id="A0AA35ZTY6"/>
<evidence type="ECO:0000256" key="1">
    <source>
        <dbReference type="ARBA" id="ARBA00005437"/>
    </source>
</evidence>
<dbReference type="Pfam" id="PF04525">
    <property type="entry name" value="LOR"/>
    <property type="match status" value="1"/>
</dbReference>
<evidence type="ECO:0000256" key="2">
    <source>
        <dbReference type="SAM" id="MobiDB-lite"/>
    </source>
</evidence>
<evidence type="ECO:0000313" key="3">
    <source>
        <dbReference type="EMBL" id="CAI9298845.1"/>
    </source>
</evidence>
<evidence type="ECO:0008006" key="5">
    <source>
        <dbReference type="Google" id="ProtNLM"/>
    </source>
</evidence>
<accession>A0AA35ZTY6</accession>
<dbReference type="PANTHER" id="PTHR31087:SF85">
    <property type="entry name" value="PROTEIN LURP-ONE-RELATED 7"/>
    <property type="match status" value="1"/>
</dbReference>
<keyword evidence="4" id="KW-1185">Reference proteome</keyword>
<dbReference type="Gene3D" id="2.40.160.200">
    <property type="entry name" value="LURP1-related"/>
    <property type="match status" value="1"/>
</dbReference>
<evidence type="ECO:0000313" key="4">
    <source>
        <dbReference type="Proteomes" id="UP001177003"/>
    </source>
</evidence>